<sequence length="77" mass="9510">MTDLEGKMYFMHQVMWHRCLPDGAQKLIKSKLSKIRMEYKKFLSWLKTFLRYDGHKICNFELFCWQHCWSDSFEILI</sequence>
<gene>
    <name evidence="1" type="ORF">O3M35_003578</name>
</gene>
<reference evidence="1 2" key="1">
    <citation type="submission" date="2022-12" db="EMBL/GenBank/DDBJ databases">
        <title>Chromosome-level genome assembly of true bugs.</title>
        <authorList>
            <person name="Ma L."/>
            <person name="Li H."/>
        </authorList>
    </citation>
    <scope>NUCLEOTIDE SEQUENCE [LARGE SCALE GENOMIC DNA]</scope>
    <source>
        <strain evidence="1">Lab_2022b</strain>
    </source>
</reference>
<keyword evidence="2" id="KW-1185">Reference proteome</keyword>
<evidence type="ECO:0000313" key="1">
    <source>
        <dbReference type="EMBL" id="KAK9499065.1"/>
    </source>
</evidence>
<accession>A0AAW1CS41</accession>
<evidence type="ECO:0000313" key="2">
    <source>
        <dbReference type="Proteomes" id="UP001461498"/>
    </source>
</evidence>
<organism evidence="1 2">
    <name type="scientific">Rhynocoris fuscipes</name>
    <dbReference type="NCBI Taxonomy" id="488301"/>
    <lineage>
        <taxon>Eukaryota</taxon>
        <taxon>Metazoa</taxon>
        <taxon>Ecdysozoa</taxon>
        <taxon>Arthropoda</taxon>
        <taxon>Hexapoda</taxon>
        <taxon>Insecta</taxon>
        <taxon>Pterygota</taxon>
        <taxon>Neoptera</taxon>
        <taxon>Paraneoptera</taxon>
        <taxon>Hemiptera</taxon>
        <taxon>Heteroptera</taxon>
        <taxon>Panheteroptera</taxon>
        <taxon>Cimicomorpha</taxon>
        <taxon>Reduviidae</taxon>
        <taxon>Harpactorinae</taxon>
        <taxon>Harpactorini</taxon>
        <taxon>Rhynocoris</taxon>
    </lineage>
</organism>
<protein>
    <submittedName>
        <fullName evidence="1">Uncharacterized protein</fullName>
    </submittedName>
</protein>
<dbReference type="Proteomes" id="UP001461498">
    <property type="component" value="Unassembled WGS sequence"/>
</dbReference>
<dbReference type="AlphaFoldDB" id="A0AAW1CS41"/>
<proteinExistence type="predicted"/>
<name>A0AAW1CS41_9HEMI</name>
<dbReference type="EMBL" id="JAPXFL010000012">
    <property type="protein sequence ID" value="KAK9499065.1"/>
    <property type="molecule type" value="Genomic_DNA"/>
</dbReference>
<comment type="caution">
    <text evidence="1">The sequence shown here is derived from an EMBL/GenBank/DDBJ whole genome shotgun (WGS) entry which is preliminary data.</text>
</comment>